<evidence type="ECO:0000313" key="4">
    <source>
        <dbReference type="Proteomes" id="UP001339962"/>
    </source>
</evidence>
<dbReference type="CDD" id="cd05401">
    <property type="entry name" value="NT_GlnE_GlnD_like"/>
    <property type="match status" value="1"/>
</dbReference>
<sequence length="345" mass="40300">MRLLKDLIQQINQAKTVEELGRFHQELAYQLRGVTERERIPSLSYVLSDVHDAIMKQAIALAEEAARRASVGRPPARWCWYAMGSIGRGEPTVWTDQDHGILFECAAEAEEECYIFIRYLAEIGTRYLYEMGYPYCTGNVMATNRRWSQSLRHWQEQIATYIDHHFPDDIRFLLIAMDMRPIYGASELVVEGKRFLIDRIHHHSLLLKRIGEHVIFPRVPLGWFGNFQLERWGPYSGCLHLKYSGYVQLVNALKFLACQGNIAAMRTRERLEEISAQSLLPVELAEAVREAFFTYAYFRLKYSLAIDNNDYVSVHILNRHERMQLKQAMKISRRLQRLVMRRAGD</sequence>
<dbReference type="InterPro" id="IPR005105">
    <property type="entry name" value="GlnD_Uridyltrans_N"/>
</dbReference>
<feature type="domain" description="DUF294" evidence="2">
    <location>
        <begin position="206"/>
        <end position="342"/>
    </location>
</feature>
<evidence type="ECO:0000259" key="1">
    <source>
        <dbReference type="Pfam" id="PF03445"/>
    </source>
</evidence>
<dbReference type="AlphaFoldDB" id="A0ABD5IX18"/>
<dbReference type="InterPro" id="IPR043519">
    <property type="entry name" value="NT_sf"/>
</dbReference>
<organism evidence="3 4">
    <name type="scientific">Anoxybacteroides rupiense</name>
    <dbReference type="NCBI Taxonomy" id="311460"/>
    <lineage>
        <taxon>Bacteria</taxon>
        <taxon>Bacillati</taxon>
        <taxon>Bacillota</taxon>
        <taxon>Bacilli</taxon>
        <taxon>Bacillales</taxon>
        <taxon>Anoxybacillaceae</taxon>
        <taxon>Anoxybacteroides</taxon>
    </lineage>
</organism>
<feature type="domain" description="Protein-PII uridylyltransferase N-terminal" evidence="1">
    <location>
        <begin position="34"/>
        <end position="165"/>
    </location>
</feature>
<dbReference type="Pfam" id="PF03445">
    <property type="entry name" value="DUF294"/>
    <property type="match status" value="1"/>
</dbReference>
<reference evidence="3 4" key="1">
    <citation type="submission" date="2023-03" db="EMBL/GenBank/DDBJ databases">
        <title>Bacillus Genome Sequencing.</title>
        <authorList>
            <person name="Dunlap C."/>
        </authorList>
    </citation>
    <scope>NUCLEOTIDE SEQUENCE [LARGE SCALE GENOMIC DNA]</scope>
    <source>
        <strain evidence="3 4">NRS-38</strain>
    </source>
</reference>
<comment type="caution">
    <text evidence="3">The sequence shown here is derived from an EMBL/GenBank/DDBJ whole genome shotgun (WGS) entry which is preliminary data.</text>
</comment>
<accession>A0ABD5IX18</accession>
<protein>
    <submittedName>
        <fullName evidence="3">DUF294 nucleotidyltransferase-like domain-containing protein</fullName>
    </submittedName>
</protein>
<dbReference type="Proteomes" id="UP001339962">
    <property type="component" value="Unassembled WGS sequence"/>
</dbReference>
<evidence type="ECO:0000259" key="2">
    <source>
        <dbReference type="Pfam" id="PF10335"/>
    </source>
</evidence>
<dbReference type="Pfam" id="PF10335">
    <property type="entry name" value="DUF294_C"/>
    <property type="match status" value="1"/>
</dbReference>
<evidence type="ECO:0000313" key="3">
    <source>
        <dbReference type="EMBL" id="MED5052890.1"/>
    </source>
</evidence>
<name>A0ABD5IX18_9BACL</name>
<dbReference type="EMBL" id="JARTLI010000036">
    <property type="protein sequence ID" value="MED5052890.1"/>
    <property type="molecule type" value="Genomic_DNA"/>
</dbReference>
<gene>
    <name evidence="3" type="ORF">P9850_13850</name>
</gene>
<dbReference type="Gene3D" id="3.30.460.10">
    <property type="entry name" value="Beta Polymerase, domain 2"/>
    <property type="match status" value="1"/>
</dbReference>
<dbReference type="InterPro" id="IPR018821">
    <property type="entry name" value="DUF294_put_nucleoTrafse_sb-bd"/>
</dbReference>
<dbReference type="RefSeq" id="WP_328219125.1">
    <property type="nucleotide sequence ID" value="NZ_JARTLI010000036.1"/>
</dbReference>
<proteinExistence type="predicted"/>